<evidence type="ECO:0000313" key="3">
    <source>
        <dbReference type="Proteomes" id="UP000199400"/>
    </source>
</evidence>
<feature type="coiled-coil region" evidence="1">
    <location>
        <begin position="133"/>
        <end position="163"/>
    </location>
</feature>
<gene>
    <name evidence="2" type="ORF">SAMN02745121_00810</name>
</gene>
<keyword evidence="3" id="KW-1185">Reference proteome</keyword>
<proteinExistence type="predicted"/>
<dbReference type="RefSeq" id="WP_096333960.1">
    <property type="nucleotide sequence ID" value="NZ_FOMX01000002.1"/>
</dbReference>
<accession>A0A1I1TMG0</accession>
<dbReference type="EMBL" id="FOMX01000002">
    <property type="protein sequence ID" value="SFD59832.1"/>
    <property type="molecule type" value="Genomic_DNA"/>
</dbReference>
<organism evidence="2 3">
    <name type="scientific">Nannocystis exedens</name>
    <dbReference type="NCBI Taxonomy" id="54"/>
    <lineage>
        <taxon>Bacteria</taxon>
        <taxon>Pseudomonadati</taxon>
        <taxon>Myxococcota</taxon>
        <taxon>Polyangia</taxon>
        <taxon>Nannocystales</taxon>
        <taxon>Nannocystaceae</taxon>
        <taxon>Nannocystis</taxon>
    </lineage>
</organism>
<name>A0A1I1TMG0_9BACT</name>
<reference evidence="3" key="1">
    <citation type="submission" date="2016-10" db="EMBL/GenBank/DDBJ databases">
        <authorList>
            <person name="Varghese N."/>
            <person name="Submissions S."/>
        </authorList>
    </citation>
    <scope>NUCLEOTIDE SEQUENCE [LARGE SCALE GENOMIC DNA]</scope>
    <source>
        <strain evidence="3">ATCC 25963</strain>
    </source>
</reference>
<sequence length="171" mass="18818">MNERLNQLGQAAQRLNEGSDQLNALISAIDKALGRLMIGMDYVHPRPLQESMSIGRDGKRVIELCFLGYLRVQGEYHLVIKTVKILESKIALASETPGNVIPLLQAPRVLRHAAVDLFPELIQVLSNQVGDLVAQMERRCSTAKGLLEQLEGLEAQITAAREARGPEPVDS</sequence>
<evidence type="ECO:0000313" key="2">
    <source>
        <dbReference type="EMBL" id="SFD59832.1"/>
    </source>
</evidence>
<evidence type="ECO:0000256" key="1">
    <source>
        <dbReference type="SAM" id="Coils"/>
    </source>
</evidence>
<protein>
    <submittedName>
        <fullName evidence="2">Uncharacterized protein</fullName>
    </submittedName>
</protein>
<dbReference type="OrthoDB" id="5513278at2"/>
<keyword evidence="1" id="KW-0175">Coiled coil</keyword>
<dbReference type="Proteomes" id="UP000199400">
    <property type="component" value="Unassembled WGS sequence"/>
</dbReference>
<dbReference type="AlphaFoldDB" id="A0A1I1TMG0"/>